<dbReference type="GeneID" id="14865870"/>
<organism evidence="3 4">
    <name type="scientific">Cavenderia fasciculata</name>
    <name type="common">Slime mold</name>
    <name type="synonym">Dictyostelium fasciculatum</name>
    <dbReference type="NCBI Taxonomy" id="261658"/>
    <lineage>
        <taxon>Eukaryota</taxon>
        <taxon>Amoebozoa</taxon>
        <taxon>Evosea</taxon>
        <taxon>Eumycetozoa</taxon>
        <taxon>Dictyostelia</taxon>
        <taxon>Acytosteliales</taxon>
        <taxon>Cavenderiaceae</taxon>
        <taxon>Cavenderia</taxon>
    </lineage>
</organism>
<keyword evidence="1" id="KW-0175">Coiled coil</keyword>
<dbReference type="RefSeq" id="XP_004350627.1">
    <property type="nucleotide sequence ID" value="XM_004350576.1"/>
</dbReference>
<dbReference type="Proteomes" id="UP000007797">
    <property type="component" value="Unassembled WGS sequence"/>
</dbReference>
<evidence type="ECO:0000256" key="2">
    <source>
        <dbReference type="SAM" id="MobiDB-lite"/>
    </source>
</evidence>
<evidence type="ECO:0000313" key="4">
    <source>
        <dbReference type="Proteomes" id="UP000007797"/>
    </source>
</evidence>
<dbReference type="KEGG" id="dfa:DFA_11680"/>
<dbReference type="AlphaFoldDB" id="F4QDX2"/>
<sequence>MFHGLLSESFINRSIGSMNYFERDCGKHGWFIKVCTHDINSFVIIQLKDPAPEQNESLLIRNGIQEKIDHLIEISGVDKIDDDAFKKVTPQVGPQQSKNAKRRDIKKSRRETRQQDTSIHGQTTQQQDTSIYDRFAHQDAGGFEDTIDPSYQHDLLTEALQELAETGQELAKSRHYCSVLKEQQFKHQQQIEEYQQQIEEQQLKHQQQIEEYQKQFELLKLKHQNDQQTIQIQQEVNEQLTKEREQHIQHIKKIEQRMIQLEKEQHNNDIPLRTELSAQKTPSTLTSSKVLLLIDRYSEDDFYQFIYRINNIDKKRQEELVARDSKESNDKIYCKGLKNQRAIRFALLKYGFFITSEKLQGWFNHSTKQFITHVADVKAEASSSFCLNCKQAGDILSKKLSYFFKESFFAFKESFFYQLVTEQFDHILDPQGKWAHEVVSFAETLKHHHGKKVIEMLLGDKATRTTYGGIPFPSLRTVQRKSTGQTQFYLNCMHARFHTISVGLGLNEGKKLYAGVAFDEIDILKGLHLDLNGNQLIGCYDEPINESNIRNLTPSESLLTKKMLQVFFISLDGKISFNLAKFPTNGKNTLCTASSVIIETIKIAKKFHIEIVFGAMDGYDVQDSIIQDIID</sequence>
<dbReference type="OrthoDB" id="10668697at2759"/>
<feature type="coiled-coil region" evidence="1">
    <location>
        <begin position="177"/>
        <end position="264"/>
    </location>
</feature>
<accession>F4QDX2</accession>
<feature type="region of interest" description="Disordered" evidence="2">
    <location>
        <begin position="87"/>
        <end position="130"/>
    </location>
</feature>
<evidence type="ECO:0000256" key="1">
    <source>
        <dbReference type="SAM" id="Coils"/>
    </source>
</evidence>
<keyword evidence="4" id="KW-1185">Reference proteome</keyword>
<reference evidence="4" key="1">
    <citation type="journal article" date="2011" name="Genome Res.">
        <title>Phylogeny-wide analysis of social amoeba genomes highlights ancient origins for complex intercellular communication.</title>
        <authorList>
            <person name="Heidel A.J."/>
            <person name="Lawal H.M."/>
            <person name="Felder M."/>
            <person name="Schilde C."/>
            <person name="Helps N.R."/>
            <person name="Tunggal B."/>
            <person name="Rivero F."/>
            <person name="John U."/>
            <person name="Schleicher M."/>
            <person name="Eichinger L."/>
            <person name="Platzer M."/>
            <person name="Noegel A.A."/>
            <person name="Schaap P."/>
            <person name="Gloeckner G."/>
        </authorList>
    </citation>
    <scope>NUCLEOTIDE SEQUENCE [LARGE SCALE GENOMIC DNA]</scope>
    <source>
        <strain evidence="4">SH3</strain>
    </source>
</reference>
<name>F4QDX2_CACFS</name>
<protein>
    <submittedName>
        <fullName evidence="3">Uncharacterized protein</fullName>
    </submittedName>
</protein>
<proteinExistence type="predicted"/>
<feature type="compositionally biased region" description="Basic residues" evidence="2">
    <location>
        <begin position="99"/>
        <end position="110"/>
    </location>
</feature>
<dbReference type="EMBL" id="GL883029">
    <property type="protein sequence ID" value="EGG13919.1"/>
    <property type="molecule type" value="Genomic_DNA"/>
</dbReference>
<feature type="compositionally biased region" description="Polar residues" evidence="2">
    <location>
        <begin position="115"/>
        <end position="130"/>
    </location>
</feature>
<evidence type="ECO:0000313" key="3">
    <source>
        <dbReference type="EMBL" id="EGG13919.1"/>
    </source>
</evidence>
<gene>
    <name evidence="3" type="ORF">DFA_11680</name>
</gene>